<feature type="transmembrane region" description="Helical" evidence="1">
    <location>
        <begin position="12"/>
        <end position="32"/>
    </location>
</feature>
<comment type="caution">
    <text evidence="2">The sequence shown here is derived from an EMBL/GenBank/DDBJ whole genome shotgun (WGS) entry which is preliminary data.</text>
</comment>
<dbReference type="AlphaFoldDB" id="A0A9D6LQB1"/>
<feature type="transmembrane region" description="Helical" evidence="1">
    <location>
        <begin position="44"/>
        <end position="63"/>
    </location>
</feature>
<sequence length="230" mass="25507">MIENAIHFWSQYTILANIVHVSGGFAVALLLQRYISGKAFLPTWVGWVLLIFAIAVHVVAFAMPASANGGDQRVVDGKYLINLSRAPFTPRAGEKTSMLISFVDLESNKLISEDMVIKIRIAKLGGVGSAKREFLFEQSNIKAQGGVLEFPYTFTETGLTEVFIDFSLASNPQKIYESPDFLLDVQSKESPQSINRFVISFILMSTIGIVLGFIFGFWSGQRTKSFLPPR</sequence>
<evidence type="ECO:0000313" key="2">
    <source>
        <dbReference type="EMBL" id="MBI3627678.1"/>
    </source>
</evidence>
<gene>
    <name evidence="2" type="ORF">HY220_02975</name>
</gene>
<reference evidence="2" key="1">
    <citation type="submission" date="2020-07" db="EMBL/GenBank/DDBJ databases">
        <title>Huge and variable diversity of episymbiotic CPR bacteria and DPANN archaea in groundwater ecosystems.</title>
        <authorList>
            <person name="He C.Y."/>
            <person name="Keren R."/>
            <person name="Whittaker M."/>
            <person name="Farag I.F."/>
            <person name="Doudna J."/>
            <person name="Cate J.H.D."/>
            <person name="Banfield J.F."/>
        </authorList>
    </citation>
    <scope>NUCLEOTIDE SEQUENCE</scope>
    <source>
        <strain evidence="2">NC_groundwater_972_Pr1_S-0.2um_49_27</strain>
    </source>
</reference>
<dbReference type="EMBL" id="JACQCQ010000009">
    <property type="protein sequence ID" value="MBI3627678.1"/>
    <property type="molecule type" value="Genomic_DNA"/>
</dbReference>
<evidence type="ECO:0000256" key="1">
    <source>
        <dbReference type="SAM" id="Phobius"/>
    </source>
</evidence>
<keyword evidence="1" id="KW-1133">Transmembrane helix</keyword>
<keyword evidence="1" id="KW-0472">Membrane</keyword>
<keyword evidence="1" id="KW-0812">Transmembrane</keyword>
<organism evidence="2 3">
    <name type="scientific">Candidatus Sungiibacteriota bacterium</name>
    <dbReference type="NCBI Taxonomy" id="2750080"/>
    <lineage>
        <taxon>Bacteria</taxon>
        <taxon>Candidatus Sungiibacteriota</taxon>
    </lineage>
</organism>
<feature type="transmembrane region" description="Helical" evidence="1">
    <location>
        <begin position="197"/>
        <end position="218"/>
    </location>
</feature>
<protein>
    <submittedName>
        <fullName evidence="2">Uncharacterized protein</fullName>
    </submittedName>
</protein>
<accession>A0A9D6LQB1</accession>
<name>A0A9D6LQB1_9BACT</name>
<evidence type="ECO:0000313" key="3">
    <source>
        <dbReference type="Proteomes" id="UP000808388"/>
    </source>
</evidence>
<dbReference type="Proteomes" id="UP000808388">
    <property type="component" value="Unassembled WGS sequence"/>
</dbReference>
<proteinExistence type="predicted"/>